<proteinExistence type="predicted"/>
<gene>
    <name evidence="1" type="ORF">LRQ20_27250</name>
</gene>
<accession>A0ABS8R430</accession>
<dbReference type="RefSeq" id="WP_231809751.1">
    <property type="nucleotide sequence ID" value="NZ_JAJOZG010000177.1"/>
</dbReference>
<name>A0ABS8R430_9PSED</name>
<evidence type="ECO:0000313" key="2">
    <source>
        <dbReference type="Proteomes" id="UP001154922"/>
    </source>
</evidence>
<feature type="non-terminal residue" evidence="1">
    <location>
        <position position="1"/>
    </location>
</feature>
<dbReference type="EMBL" id="JAJOZI010000183">
    <property type="protein sequence ID" value="MCD7041998.1"/>
    <property type="molecule type" value="Genomic_DNA"/>
</dbReference>
<reference evidence="1 2" key="2">
    <citation type="journal article" date="2023" name="Plant Pathol.">
        <title>Dismantling and reorganizing Pseudomonas marginalis sensu#lato.</title>
        <authorList>
            <person name="Sawada H."/>
            <person name="Fujikawa T."/>
            <person name="Satou M."/>
        </authorList>
    </citation>
    <scope>NUCLEOTIDE SEQUENCE [LARGE SCALE GENOMIC DNA]</scope>
    <source>
        <strain evidence="1 2">MAFF 311096</strain>
    </source>
</reference>
<sequence>GLTPISHGNNFVKFDGVEDVDGITLIDRKTALTSFDKQIQSVQRVSNALKQNPGIKAVFEFPSQKAADRATNILIEQNIRNITVRVAP</sequence>
<dbReference type="Proteomes" id="UP001154922">
    <property type="component" value="Unassembled WGS sequence"/>
</dbReference>
<organism evidence="1 2">
    <name type="scientific">Pseudomonas petroselini</name>
    <dbReference type="NCBI Taxonomy" id="2899822"/>
    <lineage>
        <taxon>Bacteria</taxon>
        <taxon>Pseudomonadati</taxon>
        <taxon>Pseudomonadota</taxon>
        <taxon>Gammaproteobacteria</taxon>
        <taxon>Pseudomonadales</taxon>
        <taxon>Pseudomonadaceae</taxon>
        <taxon>Pseudomonas</taxon>
    </lineage>
</organism>
<comment type="caution">
    <text evidence="1">The sequence shown here is derived from an EMBL/GenBank/DDBJ whole genome shotgun (WGS) entry which is preliminary data.</text>
</comment>
<keyword evidence="2" id="KW-1185">Reference proteome</keyword>
<reference evidence="1 2" key="1">
    <citation type="journal article" date="2022" name="Int. J. Syst. Evol. Microbiol.">
        <title>Pseudomonas petroselini sp. nov., a pathogen causing bacterial rot of parsley in Japan.</title>
        <authorList>
            <person name="Sawada H."/>
            <person name="Fujikawa T."/>
            <person name="Osada S."/>
            <person name="Satou M."/>
        </authorList>
    </citation>
    <scope>NUCLEOTIDE SEQUENCE [LARGE SCALE GENOMIC DNA]</scope>
    <source>
        <strain evidence="1 2">MAFF 311096</strain>
    </source>
</reference>
<evidence type="ECO:0000313" key="1">
    <source>
        <dbReference type="EMBL" id="MCD7041998.1"/>
    </source>
</evidence>
<protein>
    <submittedName>
        <fullName evidence="1">Uncharacterized protein</fullName>
    </submittedName>
</protein>